<dbReference type="PROSITE" id="PS50042">
    <property type="entry name" value="CNMP_BINDING_3"/>
    <property type="match status" value="1"/>
</dbReference>
<dbReference type="GO" id="GO:0016020">
    <property type="term" value="C:membrane"/>
    <property type="evidence" value="ECO:0007669"/>
    <property type="project" value="UniProtKB-SubCell"/>
</dbReference>
<evidence type="ECO:0000256" key="8">
    <source>
        <dbReference type="ARBA" id="ARBA00023286"/>
    </source>
</evidence>
<evidence type="ECO:0000256" key="3">
    <source>
        <dbReference type="ARBA" id="ARBA00022448"/>
    </source>
</evidence>
<reference evidence="13" key="1">
    <citation type="submission" date="2018-08" db="EMBL/GenBank/DDBJ databases">
        <authorList>
            <person name="Rossello M."/>
        </authorList>
    </citation>
    <scope>NUCLEOTIDE SEQUENCE [LARGE SCALE GENOMIC DNA]</scope>
    <source>
        <strain evidence="13">cv. Chinese Spring</strain>
    </source>
</reference>
<dbReference type="OMA" id="MHAWNIV"/>
<evidence type="ECO:0000313" key="13">
    <source>
        <dbReference type="EnsemblPlants" id="TraesCS1A02G321700.1"/>
    </source>
</evidence>
<keyword evidence="4 11" id="KW-0812">Transmembrane</keyword>
<comment type="subcellular location">
    <subcellularLocation>
        <location evidence="1">Membrane</location>
        <topology evidence="1">Multi-pass membrane protein</topology>
    </subcellularLocation>
</comment>
<accession>A0A3B5Y4T5</accession>
<dbReference type="Proteomes" id="UP000019116">
    <property type="component" value="Chromosome 1A"/>
</dbReference>
<sequence length="767" mass="85759">MSLGWPPGPTMVVSLGLHTSHARCLAFRRRLRVHLSRDSATDRRQRNHASPGRIESFAAMSGELSTRSSPSFAASPSGADDARSAGGDDSLGESTPLRVEAEGSRSGGSGSTGVKLRRRWQRRRQQLGLGQWRVGDTWALDPRARWVREWNRAYLLACAAGLMVDPLFLYAVSVSGPLMCVFLDGWLAAAVTALRCMVDALHAWNFLTQLRVARAAATAVARSRRGIADEEQAAVDQAEVDAAAARSLPAYARSRKGMALDFFVILPVMQVVVWVAAPAMIRAGSTTAVMTVLLVAFLLEYLPKIYHSVSFLRRTQDKSGHIFGTIWWGIVLNLMAYFVAAHAVGACWYLLGVQRATKCLKEQCSISGPPGCASGPLACPSPLYYGGAGTAASVAGDRLAWATDATARSMCLVSGDKYQFGAYKWTVMLVANTSRLEKMLLPIFWGLMTLSTFGNLESTTEWLEIVFNIVTITGGLILVTMLIGNIKVFLNATTSKKQAMHTRLRSLEWWMKRKELPQSYRHRVRQFERQRWAATRGVDECQIVRDLPEALRRDIKYHLCLDLVRQVPLFQHMDDLVLENMCDRVRSLIYPKGETIVREGDPVQRMVFIVRGHLECRQELRNGATSCCMLGPGNFTGDELLSWCLRRPFVGRLPASSATLVTLESTEVFGLEAADVKYVTQHFRYTFTNERVRRSARYYSPGWRTWAAVAVQLAWRRYKHRKTLESLSFIRPRRPLSRCSSLGEEKLRLYTAILASPKPNQDDDFSF</sequence>
<feature type="transmembrane region" description="Helical" evidence="11">
    <location>
        <begin position="258"/>
        <end position="277"/>
    </location>
</feature>
<feature type="transmembrane region" description="Helical" evidence="11">
    <location>
        <begin position="153"/>
        <end position="173"/>
    </location>
</feature>
<evidence type="ECO:0000256" key="9">
    <source>
        <dbReference type="ARBA" id="ARBA00023303"/>
    </source>
</evidence>
<evidence type="ECO:0000256" key="1">
    <source>
        <dbReference type="ARBA" id="ARBA00004141"/>
    </source>
</evidence>
<keyword evidence="14" id="KW-1185">Reference proteome</keyword>
<evidence type="ECO:0000313" key="14">
    <source>
        <dbReference type="Proteomes" id="UP000019116"/>
    </source>
</evidence>
<keyword evidence="6" id="KW-0406">Ion transport</keyword>
<evidence type="ECO:0000256" key="10">
    <source>
        <dbReference type="SAM" id="MobiDB-lite"/>
    </source>
</evidence>
<dbReference type="STRING" id="4565.A0A3B5Y4T5"/>
<feature type="domain" description="Cyclic nucleotide-binding" evidence="12">
    <location>
        <begin position="569"/>
        <end position="648"/>
    </location>
</feature>
<dbReference type="SUPFAM" id="SSF81324">
    <property type="entry name" value="Voltage-gated potassium channels"/>
    <property type="match status" value="1"/>
</dbReference>
<keyword evidence="9" id="KW-0407">Ion channel</keyword>
<dbReference type="GO" id="GO:0005216">
    <property type="term" value="F:monoatomic ion channel activity"/>
    <property type="evidence" value="ECO:0007669"/>
    <property type="project" value="InterPro"/>
</dbReference>
<evidence type="ECO:0000256" key="4">
    <source>
        <dbReference type="ARBA" id="ARBA00022692"/>
    </source>
</evidence>
<keyword evidence="7 11" id="KW-0472">Membrane</keyword>
<evidence type="ECO:0000259" key="12">
    <source>
        <dbReference type="PROSITE" id="PS50042"/>
    </source>
</evidence>
<feature type="region of interest" description="Disordered" evidence="10">
    <location>
        <begin position="65"/>
        <end position="116"/>
    </location>
</feature>
<proteinExistence type="inferred from homology"/>
<keyword evidence="8" id="KW-1071">Ligand-gated ion channel</keyword>
<evidence type="ECO:0000256" key="11">
    <source>
        <dbReference type="SAM" id="Phobius"/>
    </source>
</evidence>
<dbReference type="Pfam" id="PF00520">
    <property type="entry name" value="Ion_trans"/>
    <property type="match status" value="1"/>
</dbReference>
<dbReference type="Pfam" id="PF00027">
    <property type="entry name" value="cNMP_binding"/>
    <property type="match status" value="1"/>
</dbReference>
<dbReference type="PANTHER" id="PTHR45651">
    <property type="entry name" value="CYCLIC NUCLEOTIDE-GATED ION CHANNEL 15-RELATED-RELATED"/>
    <property type="match status" value="1"/>
</dbReference>
<dbReference type="InterPro" id="IPR018490">
    <property type="entry name" value="cNMP-bd_dom_sf"/>
</dbReference>
<dbReference type="Gramene" id="TraesCS1A02G321700.1">
    <property type="protein sequence ID" value="TraesCS1A02G321700.1"/>
    <property type="gene ID" value="TraesCS1A02G321700"/>
</dbReference>
<evidence type="ECO:0000256" key="7">
    <source>
        <dbReference type="ARBA" id="ARBA00023136"/>
    </source>
</evidence>
<dbReference type="Gramene" id="TraesRN1A0100847700.1">
    <property type="protein sequence ID" value="TraesRN1A0100847700.1"/>
    <property type="gene ID" value="TraesRN1A0100847700"/>
</dbReference>
<feature type="transmembrane region" description="Helical" evidence="11">
    <location>
        <begin position="185"/>
        <end position="204"/>
    </location>
</feature>
<feature type="transmembrane region" description="Helical" evidence="11">
    <location>
        <begin position="322"/>
        <end position="351"/>
    </location>
</feature>
<dbReference type="EnsemblPlants" id="TraesCS1A02G321700.1">
    <property type="protein sequence ID" value="TraesCS1A02G321700.1"/>
    <property type="gene ID" value="TraesCS1A02G321700"/>
</dbReference>
<dbReference type="InterPro" id="IPR000595">
    <property type="entry name" value="cNMP-bd_dom"/>
</dbReference>
<dbReference type="InterPro" id="IPR014710">
    <property type="entry name" value="RmlC-like_jellyroll"/>
</dbReference>
<reference evidence="13" key="2">
    <citation type="submission" date="2018-10" db="UniProtKB">
        <authorList>
            <consortium name="EnsemblPlants"/>
        </authorList>
    </citation>
    <scope>IDENTIFICATION</scope>
</reference>
<name>A0A3B5Y4T5_WHEAT</name>
<evidence type="ECO:0000256" key="5">
    <source>
        <dbReference type="ARBA" id="ARBA00022989"/>
    </source>
</evidence>
<dbReference type="FunFam" id="2.60.120.10:FF:000063">
    <property type="entry name" value="cyclic nucleotide-gated ion channel 4"/>
    <property type="match status" value="1"/>
</dbReference>
<dbReference type="CDD" id="cd00038">
    <property type="entry name" value="CAP_ED"/>
    <property type="match status" value="1"/>
</dbReference>
<keyword evidence="5 11" id="KW-1133">Transmembrane helix</keyword>
<organism evidence="13">
    <name type="scientific">Triticum aestivum</name>
    <name type="common">Wheat</name>
    <dbReference type="NCBI Taxonomy" id="4565"/>
    <lineage>
        <taxon>Eukaryota</taxon>
        <taxon>Viridiplantae</taxon>
        <taxon>Streptophyta</taxon>
        <taxon>Embryophyta</taxon>
        <taxon>Tracheophyta</taxon>
        <taxon>Spermatophyta</taxon>
        <taxon>Magnoliopsida</taxon>
        <taxon>Liliopsida</taxon>
        <taxon>Poales</taxon>
        <taxon>Poaceae</taxon>
        <taxon>BOP clade</taxon>
        <taxon>Pooideae</taxon>
        <taxon>Triticodae</taxon>
        <taxon>Triticeae</taxon>
        <taxon>Triticinae</taxon>
        <taxon>Triticum</taxon>
    </lineage>
</organism>
<dbReference type="Gramene" id="TraesCLE_scaffold_093351_01G000400.1">
    <property type="protein sequence ID" value="TraesCLE_scaffold_093351_01G000400.1"/>
    <property type="gene ID" value="TraesCLE_scaffold_093351_01G000400"/>
</dbReference>
<dbReference type="PANTHER" id="PTHR45651:SF101">
    <property type="entry name" value="OS05G0502000 PROTEIN"/>
    <property type="match status" value="1"/>
</dbReference>
<dbReference type="Gramene" id="TraesCS1A03G0796400.1">
    <property type="protein sequence ID" value="TraesCS1A03G0796400.1.CDS"/>
    <property type="gene ID" value="TraesCS1A03G0796400"/>
</dbReference>
<dbReference type="OrthoDB" id="421226at2759"/>
<comment type="similarity">
    <text evidence="2">Belongs to the cyclic nucleotide-gated cation channel (TC 1.A.1.5) family.</text>
</comment>
<dbReference type="SUPFAM" id="SSF51206">
    <property type="entry name" value="cAMP-binding domain-like"/>
    <property type="match status" value="1"/>
</dbReference>
<dbReference type="AlphaFoldDB" id="A0A3B5Y4T5"/>
<dbReference type="InterPro" id="IPR005821">
    <property type="entry name" value="Ion_trans_dom"/>
</dbReference>
<dbReference type="SMART" id="SM00100">
    <property type="entry name" value="cNMP"/>
    <property type="match status" value="1"/>
</dbReference>
<feature type="compositionally biased region" description="Low complexity" evidence="10">
    <location>
        <begin position="68"/>
        <end position="88"/>
    </location>
</feature>
<evidence type="ECO:0000256" key="6">
    <source>
        <dbReference type="ARBA" id="ARBA00023065"/>
    </source>
</evidence>
<dbReference type="SMR" id="A0A3B5Y4T5"/>
<gene>
    <name evidence="13" type="primary">LOC123061524</name>
</gene>
<dbReference type="Gene3D" id="1.10.287.630">
    <property type="entry name" value="Helix hairpin bin"/>
    <property type="match status" value="1"/>
</dbReference>
<evidence type="ECO:0000256" key="2">
    <source>
        <dbReference type="ARBA" id="ARBA00010486"/>
    </source>
</evidence>
<dbReference type="Gene3D" id="2.60.120.10">
    <property type="entry name" value="Jelly Rolls"/>
    <property type="match status" value="1"/>
</dbReference>
<dbReference type="Gramene" id="TraesROB_scaffold_050987_01G000400.1">
    <property type="protein sequence ID" value="TraesROB_scaffold_050987_01G000400.1"/>
    <property type="gene ID" value="TraesROB_scaffold_050987_01G000400"/>
</dbReference>
<feature type="transmembrane region" description="Helical" evidence="11">
    <location>
        <begin position="465"/>
        <end position="490"/>
    </location>
</feature>
<protein>
    <recommendedName>
        <fullName evidence="12">Cyclic nucleotide-binding domain-containing protein</fullName>
    </recommendedName>
</protein>
<keyword evidence="3" id="KW-0813">Transport</keyword>